<evidence type="ECO:0000256" key="3">
    <source>
        <dbReference type="ARBA" id="ARBA00022448"/>
    </source>
</evidence>
<name>A0A2W6NTQ9_ECOLX</name>
<evidence type="ECO:0000313" key="9">
    <source>
        <dbReference type="EMBL" id="PZT59452.1"/>
    </source>
</evidence>
<evidence type="ECO:0000313" key="10">
    <source>
        <dbReference type="Proteomes" id="UP000249482"/>
    </source>
</evidence>
<evidence type="ECO:0000256" key="1">
    <source>
        <dbReference type="ARBA" id="ARBA00004651"/>
    </source>
</evidence>
<dbReference type="EMBL" id="QKWZ01001227">
    <property type="protein sequence ID" value="PZT59452.1"/>
    <property type="molecule type" value="Genomic_DNA"/>
</dbReference>
<dbReference type="Pfam" id="PF01032">
    <property type="entry name" value="FecCD"/>
    <property type="match status" value="1"/>
</dbReference>
<dbReference type="SUPFAM" id="SSF81345">
    <property type="entry name" value="ABC transporter involved in vitamin B12 uptake, BtuC"/>
    <property type="match status" value="1"/>
</dbReference>
<dbReference type="InterPro" id="IPR037294">
    <property type="entry name" value="ABC_BtuC-like"/>
</dbReference>
<feature type="non-terminal residue" evidence="9">
    <location>
        <position position="259"/>
    </location>
</feature>
<dbReference type="Gene3D" id="1.10.3470.10">
    <property type="entry name" value="ABC transporter involved in vitamin B12 uptake, BtuC"/>
    <property type="match status" value="1"/>
</dbReference>
<dbReference type="CDD" id="cd06550">
    <property type="entry name" value="TM_ABC_iron-siderophores_like"/>
    <property type="match status" value="1"/>
</dbReference>
<keyword evidence="3" id="KW-0813">Transport</keyword>
<feature type="transmembrane region" description="Helical" evidence="8">
    <location>
        <begin position="193"/>
        <end position="216"/>
    </location>
</feature>
<feature type="transmembrane region" description="Helical" evidence="8">
    <location>
        <begin position="236"/>
        <end position="255"/>
    </location>
</feature>
<dbReference type="GO" id="GO:0033214">
    <property type="term" value="P:siderophore-iron import into cell"/>
    <property type="evidence" value="ECO:0007669"/>
    <property type="project" value="TreeGrafter"/>
</dbReference>
<gene>
    <name evidence="9" type="ORF">DNQ45_29810</name>
</gene>
<comment type="caution">
    <text evidence="9">The sequence shown here is derived from an EMBL/GenBank/DDBJ whole genome shotgun (WGS) entry which is preliminary data.</text>
</comment>
<comment type="similarity">
    <text evidence="2">Belongs to the binding-protein-dependent transport system permease family. FecCD subfamily.</text>
</comment>
<evidence type="ECO:0000256" key="4">
    <source>
        <dbReference type="ARBA" id="ARBA00022475"/>
    </source>
</evidence>
<dbReference type="AlphaFoldDB" id="A0A2W6NTQ9"/>
<protein>
    <submittedName>
        <fullName evidence="9">Iron ABC transporter permease</fullName>
    </submittedName>
</protein>
<evidence type="ECO:0000256" key="6">
    <source>
        <dbReference type="ARBA" id="ARBA00022989"/>
    </source>
</evidence>
<feature type="transmembrane region" description="Helical" evidence="8">
    <location>
        <begin position="107"/>
        <end position="126"/>
    </location>
</feature>
<dbReference type="GO" id="GO:0005886">
    <property type="term" value="C:plasma membrane"/>
    <property type="evidence" value="ECO:0007669"/>
    <property type="project" value="UniProtKB-SubCell"/>
</dbReference>
<organism evidence="9 10">
    <name type="scientific">Escherichia coli</name>
    <dbReference type="NCBI Taxonomy" id="562"/>
    <lineage>
        <taxon>Bacteria</taxon>
        <taxon>Pseudomonadati</taxon>
        <taxon>Pseudomonadota</taxon>
        <taxon>Gammaproteobacteria</taxon>
        <taxon>Enterobacterales</taxon>
        <taxon>Enterobacteriaceae</taxon>
        <taxon>Escherichia</taxon>
    </lineage>
</organism>
<evidence type="ECO:0000256" key="8">
    <source>
        <dbReference type="SAM" id="Phobius"/>
    </source>
</evidence>
<evidence type="ECO:0000256" key="7">
    <source>
        <dbReference type="ARBA" id="ARBA00023136"/>
    </source>
</evidence>
<keyword evidence="5 8" id="KW-0812">Transmembrane</keyword>
<dbReference type="Proteomes" id="UP000249482">
    <property type="component" value="Unassembled WGS sequence"/>
</dbReference>
<dbReference type="PANTHER" id="PTHR30472">
    <property type="entry name" value="FERRIC ENTEROBACTIN TRANSPORT SYSTEM PERMEASE PROTEIN"/>
    <property type="match status" value="1"/>
</dbReference>
<feature type="transmembrane region" description="Helical" evidence="8">
    <location>
        <begin position="151"/>
        <end position="172"/>
    </location>
</feature>
<evidence type="ECO:0000256" key="2">
    <source>
        <dbReference type="ARBA" id="ARBA00007935"/>
    </source>
</evidence>
<keyword evidence="7 8" id="KW-0472">Membrane</keyword>
<sequence length="259" mass="27411">GWTWASGALLDDLMPWRWPRIMAALFAGVMLAVAGCIIQRLTGNPMASPEVLGISSGAAFGVVLMLFLVPGNAFGWLLPAGSIGAAVTLLIIMIAAGRGGFSPHRMLLAGMALSTAFTMLLMMLQASGDPRMAQVLTWISGSTYNATDAQVWRTGIVMVILLAITPLCRRWLTILPLGGDTARAVGMALTPTRIALLLLAASLTATATMTIGPLSFVGLMAPHIARMMGFRRTMPHIVISALVGGLLLVIADWWGRMGR</sequence>
<dbReference type="InterPro" id="IPR000522">
    <property type="entry name" value="ABC_transptr_permease_BtuC"/>
</dbReference>
<feature type="non-terminal residue" evidence="9">
    <location>
        <position position="1"/>
    </location>
</feature>
<feature type="transmembrane region" description="Helical" evidence="8">
    <location>
        <begin position="20"/>
        <end position="39"/>
    </location>
</feature>
<comment type="subcellular location">
    <subcellularLocation>
        <location evidence="1">Cell membrane</location>
        <topology evidence="1">Multi-pass membrane protein</topology>
    </subcellularLocation>
</comment>
<keyword evidence="6 8" id="KW-1133">Transmembrane helix</keyword>
<reference evidence="9 10" key="1">
    <citation type="submission" date="2018-06" db="EMBL/GenBank/DDBJ databases">
        <title>Draft genome sequence of mcr-1-harboring Escherichia coli isolated from wound infection of a hospitalized patient, in Bolivia.</title>
        <authorList>
            <person name="Munoz M.E."/>
            <person name="Moura Q."/>
            <person name="Ventura P.R.M."/>
            <person name="Bustos L.R."/>
            <person name="Ovando B.G."/>
            <person name="Terrazas D.I.V."/>
            <person name="Yarhui N.B."/>
            <person name="Cerdeira L."/>
            <person name="Lincopan N."/>
        </authorList>
    </citation>
    <scope>NUCLEOTIDE SEQUENCE [LARGE SCALE GENOMIC DNA]</scope>
    <source>
        <strain evidence="9 10">EcMLT</strain>
    </source>
</reference>
<keyword evidence="4" id="KW-1003">Cell membrane</keyword>
<dbReference type="PANTHER" id="PTHR30472:SF37">
    <property type="entry name" value="FE(3+) DICITRATE TRANSPORT SYSTEM PERMEASE PROTEIN FECD-RELATED"/>
    <property type="match status" value="1"/>
</dbReference>
<accession>A0A2W6NTQ9</accession>
<feature type="transmembrane region" description="Helical" evidence="8">
    <location>
        <begin position="76"/>
        <end position="95"/>
    </location>
</feature>
<proteinExistence type="inferred from homology"/>
<feature type="transmembrane region" description="Helical" evidence="8">
    <location>
        <begin position="51"/>
        <end position="70"/>
    </location>
</feature>
<dbReference type="GO" id="GO:0022857">
    <property type="term" value="F:transmembrane transporter activity"/>
    <property type="evidence" value="ECO:0007669"/>
    <property type="project" value="InterPro"/>
</dbReference>
<evidence type="ECO:0000256" key="5">
    <source>
        <dbReference type="ARBA" id="ARBA00022692"/>
    </source>
</evidence>